<proteinExistence type="predicted"/>
<evidence type="ECO:0000313" key="1">
    <source>
        <dbReference type="EMBL" id="KKK70080.1"/>
    </source>
</evidence>
<dbReference type="AlphaFoldDB" id="A0A0F8Y8Q2"/>
<reference evidence="1" key="1">
    <citation type="journal article" date="2015" name="Nature">
        <title>Complex archaea that bridge the gap between prokaryotes and eukaryotes.</title>
        <authorList>
            <person name="Spang A."/>
            <person name="Saw J.H."/>
            <person name="Jorgensen S.L."/>
            <person name="Zaremba-Niedzwiedzka K."/>
            <person name="Martijn J."/>
            <person name="Lind A.E."/>
            <person name="van Eijk R."/>
            <person name="Schleper C."/>
            <person name="Guy L."/>
            <person name="Ettema T.J."/>
        </authorList>
    </citation>
    <scope>NUCLEOTIDE SEQUENCE</scope>
</reference>
<comment type="caution">
    <text evidence="1">The sequence shown here is derived from an EMBL/GenBank/DDBJ whole genome shotgun (WGS) entry which is preliminary data.</text>
</comment>
<organism evidence="1">
    <name type="scientific">marine sediment metagenome</name>
    <dbReference type="NCBI Taxonomy" id="412755"/>
    <lineage>
        <taxon>unclassified sequences</taxon>
        <taxon>metagenomes</taxon>
        <taxon>ecological metagenomes</taxon>
    </lineage>
</organism>
<name>A0A0F8Y8Q2_9ZZZZ</name>
<accession>A0A0F8Y8Q2</accession>
<protein>
    <submittedName>
        <fullName evidence="1">Uncharacterized protein</fullName>
    </submittedName>
</protein>
<gene>
    <name evidence="1" type="ORF">LCGC14_2927580</name>
</gene>
<dbReference type="EMBL" id="LAZR01058351">
    <property type="protein sequence ID" value="KKK70080.1"/>
    <property type="molecule type" value="Genomic_DNA"/>
</dbReference>
<sequence>MALTLLYNGDASDPGAIITAASDVTAIYGVCIQIAATDTYATIDLKLE</sequence>